<keyword evidence="6" id="KW-1185">Reference proteome</keyword>
<feature type="region of interest" description="Disordered" evidence="3">
    <location>
        <begin position="104"/>
        <end position="139"/>
    </location>
</feature>
<evidence type="ECO:0000313" key="5">
    <source>
        <dbReference type="EMBL" id="KAK4646963.1"/>
    </source>
</evidence>
<dbReference type="PANTHER" id="PTHR46551">
    <property type="entry name" value="SAP DOMAIN-CONTAINING RIBONUCLEOPROTEIN"/>
    <property type="match status" value="1"/>
</dbReference>
<dbReference type="InterPro" id="IPR003034">
    <property type="entry name" value="SAP_dom"/>
</dbReference>
<keyword evidence="5" id="KW-0378">Hydrolase</keyword>
<dbReference type="InterPro" id="IPR052240">
    <property type="entry name" value="SAP_domain_ribonucleoprotein"/>
</dbReference>
<evidence type="ECO:0000256" key="3">
    <source>
        <dbReference type="SAM" id="MobiDB-lite"/>
    </source>
</evidence>
<name>A0ABR0FU02_9PEZI</name>
<protein>
    <submittedName>
        <fullName evidence="5">5'-flap endonuclease</fullName>
    </submittedName>
</protein>
<feature type="compositionally biased region" description="Acidic residues" evidence="3">
    <location>
        <begin position="71"/>
        <end position="80"/>
    </location>
</feature>
<feature type="domain" description="SAP" evidence="4">
    <location>
        <begin position="230"/>
        <end position="264"/>
    </location>
</feature>
<dbReference type="EMBL" id="JAFFGZ010000003">
    <property type="protein sequence ID" value="KAK4646963.1"/>
    <property type="molecule type" value="Genomic_DNA"/>
</dbReference>
<dbReference type="GeneID" id="87891353"/>
<evidence type="ECO:0000259" key="4">
    <source>
        <dbReference type="PROSITE" id="PS50800"/>
    </source>
</evidence>
<gene>
    <name evidence="5" type="primary">SLX4_3</name>
    <name evidence="5" type="ORF">QC761_0029580</name>
</gene>
<reference evidence="5 6" key="1">
    <citation type="journal article" date="2023" name="bioRxiv">
        <title>High-quality genome assemblies of four members of thePodospora anserinaspecies complex.</title>
        <authorList>
            <person name="Ament-Velasquez S.L."/>
            <person name="Vogan A.A."/>
            <person name="Wallerman O."/>
            <person name="Hartmann F."/>
            <person name="Gautier V."/>
            <person name="Silar P."/>
            <person name="Giraud T."/>
            <person name="Johannesson H."/>
        </authorList>
    </citation>
    <scope>NUCLEOTIDE SEQUENCE [LARGE SCALE GENOMIC DNA]</scope>
    <source>
        <strain evidence="5 6">CBS 112042</strain>
    </source>
</reference>
<dbReference type="Proteomes" id="UP001322138">
    <property type="component" value="Unassembled WGS sequence"/>
</dbReference>
<feature type="compositionally biased region" description="Polar residues" evidence="3">
    <location>
        <begin position="104"/>
        <end position="121"/>
    </location>
</feature>
<keyword evidence="1" id="KW-0597">Phosphoprotein</keyword>
<feature type="region of interest" description="Disordered" evidence="3">
    <location>
        <begin position="181"/>
        <end position="365"/>
    </location>
</feature>
<dbReference type="RefSeq" id="XP_062735939.1">
    <property type="nucleotide sequence ID" value="XM_062872234.1"/>
</dbReference>
<dbReference type="SUPFAM" id="SSF68906">
    <property type="entry name" value="SAP domain"/>
    <property type="match status" value="1"/>
</dbReference>
<evidence type="ECO:0000256" key="2">
    <source>
        <dbReference type="ARBA" id="ARBA00046328"/>
    </source>
</evidence>
<keyword evidence="5" id="KW-0540">Nuclease</keyword>
<dbReference type="Pfam" id="PF02037">
    <property type="entry name" value="SAP"/>
    <property type="match status" value="1"/>
</dbReference>
<evidence type="ECO:0000313" key="6">
    <source>
        <dbReference type="Proteomes" id="UP001322138"/>
    </source>
</evidence>
<feature type="compositionally biased region" description="Pro residues" evidence="3">
    <location>
        <begin position="1"/>
        <end position="13"/>
    </location>
</feature>
<keyword evidence="5" id="KW-0255">Endonuclease</keyword>
<dbReference type="SMART" id="SM00513">
    <property type="entry name" value="SAP"/>
    <property type="match status" value="1"/>
</dbReference>
<comment type="similarity">
    <text evidence="2">Belongs to the SAP domain-containing ribonucleoprotein family.</text>
</comment>
<dbReference type="PANTHER" id="PTHR46551:SF1">
    <property type="entry name" value="SAP DOMAIN-CONTAINING RIBONUCLEOPROTEIN"/>
    <property type="match status" value="1"/>
</dbReference>
<dbReference type="Gene3D" id="1.10.720.30">
    <property type="entry name" value="SAP domain"/>
    <property type="match status" value="1"/>
</dbReference>
<dbReference type="InterPro" id="IPR036361">
    <property type="entry name" value="SAP_dom_sf"/>
</dbReference>
<feature type="compositionally biased region" description="Acidic residues" evidence="3">
    <location>
        <begin position="330"/>
        <end position="340"/>
    </location>
</feature>
<proteinExistence type="inferred from homology"/>
<dbReference type="GO" id="GO:0004519">
    <property type="term" value="F:endonuclease activity"/>
    <property type="evidence" value="ECO:0007669"/>
    <property type="project" value="UniProtKB-KW"/>
</dbReference>
<feature type="compositionally biased region" description="Basic and acidic residues" evidence="3">
    <location>
        <begin position="236"/>
        <end position="247"/>
    </location>
</feature>
<feature type="compositionally biased region" description="Low complexity" evidence="3">
    <location>
        <begin position="341"/>
        <end position="350"/>
    </location>
</feature>
<accession>A0ABR0FU02</accession>
<feature type="compositionally biased region" description="Polar residues" evidence="3">
    <location>
        <begin position="33"/>
        <end position="47"/>
    </location>
</feature>
<sequence length="365" mass="39460">MTEQSLPPPPTKAPEPMREASPPTPGADEQRHTGNSIFDTTDSSAGTGSEAHAPPKFHIANAVVEQIPEPNDADWDDYIDFDLPPSNQEHHEFLLTQLSSPQLAHSPITPNLQPASPSSKPTADPFIRLQSGPMAPSRPKYELFTDAQLARDISKFGFKPVKKRSAKIALLDQCWASRVQSATGGAATSVRTISTTTSQAASKPSKAAATISPRGRPRKNSGTAAPSADYSSLKVPELKKLLQERSLKQSGNKPDLIARLQDYDMQRKTSAGLASPRGRPRKETGSSPKRTKPREKSPARRATSPRCSRSPATTPRRSKPQGRDGVIEIPDSDADSDLDDPILSSPPSAARRARPADEDMFSSPW</sequence>
<dbReference type="PROSITE" id="PS50800">
    <property type="entry name" value="SAP"/>
    <property type="match status" value="1"/>
</dbReference>
<comment type="caution">
    <text evidence="5">The sequence shown here is derived from an EMBL/GenBank/DDBJ whole genome shotgun (WGS) entry which is preliminary data.</text>
</comment>
<feature type="region of interest" description="Disordered" evidence="3">
    <location>
        <begin position="1"/>
        <end position="83"/>
    </location>
</feature>
<feature type="compositionally biased region" description="Polar residues" evidence="3">
    <location>
        <begin position="305"/>
        <end position="315"/>
    </location>
</feature>
<feature type="compositionally biased region" description="Low complexity" evidence="3">
    <location>
        <begin position="194"/>
        <end position="213"/>
    </location>
</feature>
<organism evidence="5 6">
    <name type="scientific">Podospora bellae-mahoneyi</name>
    <dbReference type="NCBI Taxonomy" id="2093777"/>
    <lineage>
        <taxon>Eukaryota</taxon>
        <taxon>Fungi</taxon>
        <taxon>Dikarya</taxon>
        <taxon>Ascomycota</taxon>
        <taxon>Pezizomycotina</taxon>
        <taxon>Sordariomycetes</taxon>
        <taxon>Sordariomycetidae</taxon>
        <taxon>Sordariales</taxon>
        <taxon>Podosporaceae</taxon>
        <taxon>Podospora</taxon>
    </lineage>
</organism>
<evidence type="ECO:0000256" key="1">
    <source>
        <dbReference type="ARBA" id="ARBA00022553"/>
    </source>
</evidence>